<dbReference type="SUPFAM" id="SSF52540">
    <property type="entry name" value="P-loop containing nucleoside triphosphate hydrolases"/>
    <property type="match status" value="1"/>
</dbReference>
<dbReference type="InterPro" id="IPR027417">
    <property type="entry name" value="P-loop_NTPase"/>
</dbReference>
<evidence type="ECO:0000256" key="1">
    <source>
        <dbReference type="ARBA" id="ARBA00022741"/>
    </source>
</evidence>
<dbReference type="Pfam" id="PF02212">
    <property type="entry name" value="GED"/>
    <property type="match status" value="1"/>
</dbReference>
<dbReference type="InterPro" id="IPR003130">
    <property type="entry name" value="GED"/>
</dbReference>
<dbReference type="Gene3D" id="1.20.120.1240">
    <property type="entry name" value="Dynamin, middle domain"/>
    <property type="match status" value="1"/>
</dbReference>
<evidence type="ECO:0000259" key="3">
    <source>
        <dbReference type="PROSITE" id="PS51718"/>
    </source>
</evidence>
<sequence>MDKMKQLTSVYGWLSGDKVTTGISQLSDNQVLRLSNDINGLFSETKLLQDNNGDIDINKLTLPQIVVCGTQSSGKSSVLNSIISMDILPTGKTMVTRTPLSLRLHQLSPDTKEGLVEFGNYETGTFISEKKISITVPIPTENEIKTIRDFIMAKTDEICGVGMNISTKPITINIYSPNVPNLSLVDLPGLTVVACQDKGQPVDIKDRIEALVSSYLKQERTIVLLVMQAKCDLETDLALGLIKKHDSGNQKIIGVLTKPDLMNMDTHIGDYLCNNISKNLKLAFGYYVVKNRSNLSIDIFKGLELEKEYFINHNEYKKSIYKDKLGTVNLTQNLNKILVSEITDLLPSVINELIIMENKLNEKLEKFGKLVPETKEAKLLFLNKFVSSFYYKFVDSIESRGSTLNTGKLIKDTFVNFRNELADIKPFSNKKIYNSEYFKIIVSNYEGNHMTVNIPTIQVLEATMDDPYQRPIYQLQKRCLKVVDSVSDLLVQLIKNIMTNDIEFNQFPQLSNTIVNSLIDDIIVKNRSVAKELINKLLQNEENYIWTDNKEFQETLKKSSAISGPDTLTELLESYFSSIKVIISHCVPKIIMTEIVKEIQTSSLSFLLGHIVCEDKLVLLKQDEELEKQRLYYWDLKSRVQTIKNTFKKIKV</sequence>
<dbReference type="CDD" id="cd08771">
    <property type="entry name" value="DLP_1"/>
    <property type="match status" value="1"/>
</dbReference>
<gene>
    <name evidence="4" type="ORF">Barrevirus3_22</name>
</gene>
<organism evidence="4">
    <name type="scientific">Barrevirus sp</name>
    <dbReference type="NCBI Taxonomy" id="2487763"/>
    <lineage>
        <taxon>Viruses</taxon>
        <taxon>Varidnaviria</taxon>
        <taxon>Bamfordvirae</taxon>
        <taxon>Nucleocytoviricota</taxon>
        <taxon>Megaviricetes</taxon>
        <taxon>Imitervirales</taxon>
        <taxon>Mimiviridae</taxon>
        <taxon>Klosneuvirinae</taxon>
    </lineage>
</organism>
<dbReference type="PROSITE" id="PS51718">
    <property type="entry name" value="G_DYNAMIN_2"/>
    <property type="match status" value="1"/>
</dbReference>
<keyword evidence="2" id="KW-0342">GTP-binding</keyword>
<dbReference type="Pfam" id="PF01031">
    <property type="entry name" value="Dynamin_M"/>
    <property type="match status" value="1"/>
</dbReference>
<protein>
    <submittedName>
        <fullName evidence="4">Dynamin family protein</fullName>
    </submittedName>
</protein>
<evidence type="ECO:0000256" key="2">
    <source>
        <dbReference type="ARBA" id="ARBA00023134"/>
    </source>
</evidence>
<dbReference type="GO" id="GO:0003924">
    <property type="term" value="F:GTPase activity"/>
    <property type="evidence" value="ECO:0007669"/>
    <property type="project" value="InterPro"/>
</dbReference>
<dbReference type="Pfam" id="PF00350">
    <property type="entry name" value="Dynamin_N"/>
    <property type="match status" value="1"/>
</dbReference>
<accession>A0A3G4ZPR8</accession>
<dbReference type="InterPro" id="IPR030381">
    <property type="entry name" value="G_DYNAMIN_dom"/>
</dbReference>
<name>A0A3G4ZPR8_9VIRU</name>
<dbReference type="InterPro" id="IPR001401">
    <property type="entry name" value="Dynamin_GTPase"/>
</dbReference>
<dbReference type="PRINTS" id="PR00195">
    <property type="entry name" value="DYNAMIN"/>
</dbReference>
<dbReference type="InterPro" id="IPR022812">
    <property type="entry name" value="Dynamin"/>
</dbReference>
<dbReference type="Gene3D" id="3.40.50.300">
    <property type="entry name" value="P-loop containing nucleotide triphosphate hydrolases"/>
    <property type="match status" value="1"/>
</dbReference>
<dbReference type="GO" id="GO:0005525">
    <property type="term" value="F:GTP binding"/>
    <property type="evidence" value="ECO:0007669"/>
    <property type="project" value="InterPro"/>
</dbReference>
<proteinExistence type="predicted"/>
<dbReference type="PANTHER" id="PTHR11566">
    <property type="entry name" value="DYNAMIN"/>
    <property type="match status" value="1"/>
</dbReference>
<dbReference type="EMBL" id="MK072000">
    <property type="protein sequence ID" value="AYV76902.1"/>
    <property type="molecule type" value="Genomic_DNA"/>
</dbReference>
<dbReference type="InterPro" id="IPR000375">
    <property type="entry name" value="Dynamin_stalk"/>
</dbReference>
<dbReference type="InterPro" id="IPR045063">
    <property type="entry name" value="Dynamin_N"/>
</dbReference>
<keyword evidence="1" id="KW-0547">Nucleotide-binding</keyword>
<feature type="domain" description="Dynamin-type G" evidence="3">
    <location>
        <begin position="59"/>
        <end position="347"/>
    </location>
</feature>
<evidence type="ECO:0000313" key="4">
    <source>
        <dbReference type="EMBL" id="AYV76902.1"/>
    </source>
</evidence>
<reference evidence="4" key="1">
    <citation type="submission" date="2018-10" db="EMBL/GenBank/DDBJ databases">
        <title>Hidden diversity of soil giant viruses.</title>
        <authorList>
            <person name="Schulz F."/>
            <person name="Alteio L."/>
            <person name="Goudeau D."/>
            <person name="Ryan E.M."/>
            <person name="Malmstrom R.R."/>
            <person name="Blanchard J."/>
            <person name="Woyke T."/>
        </authorList>
    </citation>
    <scope>NUCLEOTIDE SEQUENCE</scope>
    <source>
        <strain evidence="4">BAV1</strain>
    </source>
</reference>
<dbReference type="GO" id="GO:0008017">
    <property type="term" value="F:microtubule binding"/>
    <property type="evidence" value="ECO:0007669"/>
    <property type="project" value="TreeGrafter"/>
</dbReference>
<dbReference type="SMART" id="SM00053">
    <property type="entry name" value="DYNc"/>
    <property type="match status" value="1"/>
</dbReference>
<dbReference type="GO" id="GO:0016020">
    <property type="term" value="C:membrane"/>
    <property type="evidence" value="ECO:0007669"/>
    <property type="project" value="TreeGrafter"/>
</dbReference>